<keyword evidence="2" id="KW-1185">Reference proteome</keyword>
<dbReference type="AlphaFoldDB" id="A0A6P1BBJ4"/>
<evidence type="ECO:0000313" key="2">
    <source>
        <dbReference type="Proteomes" id="UP000468531"/>
    </source>
</evidence>
<evidence type="ECO:0008006" key="3">
    <source>
        <dbReference type="Google" id="ProtNLM"/>
    </source>
</evidence>
<gene>
    <name evidence="1" type="ORF">FNJ47_07850</name>
</gene>
<sequence>MQRRLLFGLIVFLVILSAIVAIVGFVQAFAHLDESKRCFSSGFAHAQWPKWIGCAVAAHESLSAGLIGAAGALFAAIIAADAVWQQIADARRQMRLADQRRERFELYNLRRVVDYYSRLLKPFDEAPGTEDIKHVHGLNTLHKTGNLVAFFGSADLPSEYQGIVRETWERLSSLNSALDEVQKNWHGWRARYQGPSRN</sequence>
<organism evidence="1 2">
    <name type="scientific">Bradyrhizobium uaiense</name>
    <dbReference type="NCBI Taxonomy" id="2594946"/>
    <lineage>
        <taxon>Bacteria</taxon>
        <taxon>Pseudomonadati</taxon>
        <taxon>Pseudomonadota</taxon>
        <taxon>Alphaproteobacteria</taxon>
        <taxon>Hyphomicrobiales</taxon>
        <taxon>Nitrobacteraceae</taxon>
        <taxon>Bradyrhizobium</taxon>
    </lineage>
</organism>
<protein>
    <recommendedName>
        <fullName evidence="3">DUF4760 domain-containing protein</fullName>
    </recommendedName>
</protein>
<proteinExistence type="predicted"/>
<name>A0A6P1BBJ4_9BRAD</name>
<accession>A0A6P1BBJ4</accession>
<reference evidence="1 2" key="1">
    <citation type="journal article" date="2020" name="Arch. Microbiol.">
        <title>Bradyrhizobium uaiense sp. nov., a new highly efficient cowpea symbiont.</title>
        <authorList>
            <person name="Cabral Michel D."/>
            <person name="Azarias Guimaraes A."/>
            <person name="Martins da Costa E."/>
            <person name="Soares de Carvalho T."/>
            <person name="Balsanelli E."/>
            <person name="Willems A."/>
            <person name="Maltempi de Souza E."/>
            <person name="de Souza Moreira F.M."/>
        </authorList>
    </citation>
    <scope>NUCLEOTIDE SEQUENCE [LARGE SCALE GENOMIC DNA]</scope>
    <source>
        <strain evidence="1 2">UFLA 03-164</strain>
    </source>
</reference>
<comment type="caution">
    <text evidence="1">The sequence shown here is derived from an EMBL/GenBank/DDBJ whole genome shotgun (WGS) entry which is preliminary data.</text>
</comment>
<dbReference type="Proteomes" id="UP000468531">
    <property type="component" value="Unassembled WGS sequence"/>
</dbReference>
<dbReference type="EMBL" id="VKHP01000020">
    <property type="protein sequence ID" value="NEU95745.1"/>
    <property type="molecule type" value="Genomic_DNA"/>
</dbReference>
<dbReference type="RefSeq" id="WP_163152267.1">
    <property type="nucleotide sequence ID" value="NZ_VKHP01000020.1"/>
</dbReference>
<evidence type="ECO:0000313" key="1">
    <source>
        <dbReference type="EMBL" id="NEU95745.1"/>
    </source>
</evidence>